<dbReference type="InterPro" id="IPR001611">
    <property type="entry name" value="Leu-rich_rpt"/>
</dbReference>
<dbReference type="GO" id="GO:0016020">
    <property type="term" value="C:membrane"/>
    <property type="evidence" value="ECO:0007669"/>
    <property type="project" value="UniProtKB-SubCell"/>
</dbReference>
<dbReference type="InterPro" id="IPR032675">
    <property type="entry name" value="LRR_dom_sf"/>
</dbReference>
<feature type="region of interest" description="Disordered" evidence="12">
    <location>
        <begin position="427"/>
        <end position="446"/>
    </location>
</feature>
<dbReference type="Gene3D" id="3.80.10.10">
    <property type="entry name" value="Ribonuclease Inhibitor"/>
    <property type="match status" value="3"/>
</dbReference>
<dbReference type="Pfam" id="PF13855">
    <property type="entry name" value="LRR_8"/>
    <property type="match status" value="1"/>
</dbReference>
<dbReference type="AlphaFoldDB" id="A0A1Y2H9A3"/>
<evidence type="ECO:0000256" key="3">
    <source>
        <dbReference type="ARBA" id="ARBA00022692"/>
    </source>
</evidence>
<sequence length="566" mass="60001">METTSPWSSPPRQCEKIKDVLKALRMPDLARRDSIGLSCCDWKDILSCSNLDHVTELRLAGQQLTGTIPFALFELPELEVLDLSNNTLTGTIPKELFSLRNLRKLSISSGGLSGDLPSGLKNLRKLQALDLSANNLSGGLQELAESQHLVELRLADNNLSGPIDLPWAKLSKLRILHLGRNKFSGPIPIDIGSAGTLEQLDLSGNTLTGSLPESLADFKSLSVLKLNNNQLSGPIPVQLPAVKDTCVLVTSSSGGSKDGNNFECVLPNINNATSAPSNKCLTSLPTRNSKPFPTCGATSSKADEPAAESGFPMAAVIAIVCGVLVLLGIFLFVLVRRRRRQKAQHLLKEKPIAPKHSHATSSTPFSESSHAVVGNRTRISFLVDANGNRHSVHIPSQAHVIDGSQLIMLPQPSYQGHVQAQGQAGGLAQPSYMSTHSDPSSLASGGGVANQQRAVYMVSPSVVGAAQAHQQTAVPPMPHFFPNEVVYLGDNPRPSISTAATTTATTATSEAAVVVHAKQAVENDDSVKEAVAEQSVSMVTVNVPDGYTVSLVPINRPQTPASTTGP</sequence>
<evidence type="ECO:0000256" key="7">
    <source>
        <dbReference type="ARBA" id="ARBA00022840"/>
    </source>
</evidence>
<dbReference type="EMBL" id="MCFL01000067">
    <property type="protein sequence ID" value="ORZ31095.1"/>
    <property type="molecule type" value="Genomic_DNA"/>
</dbReference>
<gene>
    <name evidence="14" type="ORF">BCR44DRAFT_78729</name>
</gene>
<evidence type="ECO:0000256" key="1">
    <source>
        <dbReference type="ARBA" id="ARBA00004167"/>
    </source>
</evidence>
<evidence type="ECO:0000313" key="15">
    <source>
        <dbReference type="Proteomes" id="UP000193411"/>
    </source>
</evidence>
<organism evidence="14 15">
    <name type="scientific">Catenaria anguillulae PL171</name>
    <dbReference type="NCBI Taxonomy" id="765915"/>
    <lineage>
        <taxon>Eukaryota</taxon>
        <taxon>Fungi</taxon>
        <taxon>Fungi incertae sedis</taxon>
        <taxon>Blastocladiomycota</taxon>
        <taxon>Blastocladiomycetes</taxon>
        <taxon>Blastocladiales</taxon>
        <taxon>Catenariaceae</taxon>
        <taxon>Catenaria</taxon>
    </lineage>
</organism>
<comment type="subcellular location">
    <subcellularLocation>
        <location evidence="1">Membrane</location>
        <topology evidence="1">Single-pass membrane protein</topology>
    </subcellularLocation>
</comment>
<keyword evidence="11" id="KW-0325">Glycoprotein</keyword>
<keyword evidence="10" id="KW-0675">Receptor</keyword>
<dbReference type="PRINTS" id="PR00019">
    <property type="entry name" value="LEURICHRPT"/>
</dbReference>
<dbReference type="InterPro" id="IPR051716">
    <property type="entry name" value="Plant_RL_S/T_kinase"/>
</dbReference>
<dbReference type="OrthoDB" id="676979at2759"/>
<evidence type="ECO:0000256" key="2">
    <source>
        <dbReference type="ARBA" id="ARBA00022614"/>
    </source>
</evidence>
<keyword evidence="3 13" id="KW-0812">Transmembrane</keyword>
<name>A0A1Y2H9A3_9FUNG</name>
<keyword evidence="4" id="KW-0732">Signal</keyword>
<evidence type="ECO:0000256" key="12">
    <source>
        <dbReference type="SAM" id="MobiDB-lite"/>
    </source>
</evidence>
<dbReference type="SMART" id="SM00369">
    <property type="entry name" value="LRR_TYP"/>
    <property type="match status" value="4"/>
</dbReference>
<evidence type="ECO:0000256" key="5">
    <source>
        <dbReference type="ARBA" id="ARBA00022737"/>
    </source>
</evidence>
<accession>A0A1Y2H9A3</accession>
<keyword evidence="2" id="KW-0433">Leucine-rich repeat</keyword>
<evidence type="ECO:0000256" key="9">
    <source>
        <dbReference type="ARBA" id="ARBA00023136"/>
    </source>
</evidence>
<comment type="caution">
    <text evidence="14">The sequence shown here is derived from an EMBL/GenBank/DDBJ whole genome shotgun (WGS) entry which is preliminary data.</text>
</comment>
<keyword evidence="15" id="KW-1185">Reference proteome</keyword>
<feature type="compositionally biased region" description="Polar residues" evidence="12">
    <location>
        <begin position="431"/>
        <end position="446"/>
    </location>
</feature>
<feature type="transmembrane region" description="Helical" evidence="13">
    <location>
        <begin position="311"/>
        <end position="335"/>
    </location>
</feature>
<keyword evidence="6" id="KW-0547">Nucleotide-binding</keyword>
<evidence type="ECO:0000256" key="4">
    <source>
        <dbReference type="ARBA" id="ARBA00022729"/>
    </source>
</evidence>
<dbReference type="FunFam" id="3.80.10.10:FF:000041">
    <property type="entry name" value="LRR receptor-like serine/threonine-protein kinase ERECTA"/>
    <property type="match status" value="1"/>
</dbReference>
<feature type="region of interest" description="Disordered" evidence="12">
    <location>
        <begin position="345"/>
        <end position="369"/>
    </location>
</feature>
<dbReference type="FunFam" id="3.80.10.10:FF:000413">
    <property type="entry name" value="Inactive leucine-rich repeat receptor-like protein kinase"/>
    <property type="match status" value="1"/>
</dbReference>
<feature type="compositionally biased region" description="Polar residues" evidence="12">
    <location>
        <begin position="359"/>
        <end position="369"/>
    </location>
</feature>
<dbReference type="GO" id="GO:0005524">
    <property type="term" value="F:ATP binding"/>
    <property type="evidence" value="ECO:0007669"/>
    <property type="project" value="UniProtKB-KW"/>
</dbReference>
<evidence type="ECO:0000256" key="11">
    <source>
        <dbReference type="ARBA" id="ARBA00023180"/>
    </source>
</evidence>
<reference evidence="14 15" key="1">
    <citation type="submission" date="2016-07" db="EMBL/GenBank/DDBJ databases">
        <title>Pervasive Adenine N6-methylation of Active Genes in Fungi.</title>
        <authorList>
            <consortium name="DOE Joint Genome Institute"/>
            <person name="Mondo S.J."/>
            <person name="Dannebaum R.O."/>
            <person name="Kuo R.C."/>
            <person name="Labutti K."/>
            <person name="Haridas S."/>
            <person name="Kuo A."/>
            <person name="Salamov A."/>
            <person name="Ahrendt S.R."/>
            <person name="Lipzen A."/>
            <person name="Sullivan W."/>
            <person name="Andreopoulos W.B."/>
            <person name="Clum A."/>
            <person name="Lindquist E."/>
            <person name="Daum C."/>
            <person name="Ramamoorthy G.K."/>
            <person name="Gryganskyi A."/>
            <person name="Culley D."/>
            <person name="Magnuson J.K."/>
            <person name="James T.Y."/>
            <person name="O'Malley M.A."/>
            <person name="Stajich J.E."/>
            <person name="Spatafora J.W."/>
            <person name="Visel A."/>
            <person name="Grigoriev I.V."/>
        </authorList>
    </citation>
    <scope>NUCLEOTIDE SEQUENCE [LARGE SCALE GENOMIC DNA]</scope>
    <source>
        <strain evidence="14 15">PL171</strain>
    </source>
</reference>
<evidence type="ECO:0000256" key="10">
    <source>
        <dbReference type="ARBA" id="ARBA00023170"/>
    </source>
</evidence>
<keyword evidence="5" id="KW-0677">Repeat</keyword>
<evidence type="ECO:0000256" key="13">
    <source>
        <dbReference type="SAM" id="Phobius"/>
    </source>
</evidence>
<protein>
    <recommendedName>
        <fullName evidence="16">Leucine-rich repeat-containing N-terminal plant-type domain-containing protein</fullName>
    </recommendedName>
</protein>
<keyword evidence="7" id="KW-0067">ATP-binding</keyword>
<evidence type="ECO:0008006" key="16">
    <source>
        <dbReference type="Google" id="ProtNLM"/>
    </source>
</evidence>
<dbReference type="PANTHER" id="PTHR48053:SF71">
    <property type="entry name" value="LEUCINE RICH REPEAT FAMILY PROTEIN, EXPRESSED"/>
    <property type="match status" value="1"/>
</dbReference>
<keyword evidence="8 13" id="KW-1133">Transmembrane helix</keyword>
<keyword evidence="9 13" id="KW-0472">Membrane</keyword>
<proteinExistence type="predicted"/>
<dbReference type="SUPFAM" id="SSF52058">
    <property type="entry name" value="L domain-like"/>
    <property type="match status" value="1"/>
</dbReference>
<dbReference type="Proteomes" id="UP000193411">
    <property type="component" value="Unassembled WGS sequence"/>
</dbReference>
<dbReference type="PANTHER" id="PTHR48053">
    <property type="entry name" value="LEUCINE RICH REPEAT FAMILY PROTEIN, EXPRESSED"/>
    <property type="match status" value="1"/>
</dbReference>
<evidence type="ECO:0000313" key="14">
    <source>
        <dbReference type="EMBL" id="ORZ31095.1"/>
    </source>
</evidence>
<dbReference type="Pfam" id="PF00560">
    <property type="entry name" value="LRR_1"/>
    <property type="match status" value="2"/>
</dbReference>
<evidence type="ECO:0000256" key="6">
    <source>
        <dbReference type="ARBA" id="ARBA00022741"/>
    </source>
</evidence>
<evidence type="ECO:0000256" key="8">
    <source>
        <dbReference type="ARBA" id="ARBA00022989"/>
    </source>
</evidence>
<dbReference type="InterPro" id="IPR003591">
    <property type="entry name" value="Leu-rich_rpt_typical-subtyp"/>
</dbReference>